<reference evidence="2 3" key="1">
    <citation type="journal article" date="2019" name="Commun. Biol.">
        <title>The bagworm genome reveals a unique fibroin gene that provides high tensile strength.</title>
        <authorList>
            <person name="Kono N."/>
            <person name="Nakamura H."/>
            <person name="Ohtoshi R."/>
            <person name="Tomita M."/>
            <person name="Numata K."/>
            <person name="Arakawa K."/>
        </authorList>
    </citation>
    <scope>NUCLEOTIDE SEQUENCE [LARGE SCALE GENOMIC DNA]</scope>
</reference>
<feature type="region of interest" description="Disordered" evidence="1">
    <location>
        <begin position="1"/>
        <end position="31"/>
    </location>
</feature>
<gene>
    <name evidence="2" type="ORF">EVAR_57683_1</name>
</gene>
<sequence length="106" mass="11576">MQLRVSHPTKAGEAATDAPPPTPVQSGRSAIAPQKIILAHRKLRGEVYSSARTIKAYRHNGPGARVTRDRAAADSGVSRSFNKQGERRVDARREYAANVFISLVRV</sequence>
<dbReference type="EMBL" id="BGZK01001313">
    <property type="protein sequence ID" value="GBP77002.1"/>
    <property type="molecule type" value="Genomic_DNA"/>
</dbReference>
<proteinExistence type="predicted"/>
<evidence type="ECO:0000313" key="2">
    <source>
        <dbReference type="EMBL" id="GBP77002.1"/>
    </source>
</evidence>
<protein>
    <submittedName>
        <fullName evidence="2">Uncharacterized protein</fullName>
    </submittedName>
</protein>
<comment type="caution">
    <text evidence="2">The sequence shown here is derived from an EMBL/GenBank/DDBJ whole genome shotgun (WGS) entry which is preliminary data.</text>
</comment>
<feature type="region of interest" description="Disordered" evidence="1">
    <location>
        <begin position="59"/>
        <end position="87"/>
    </location>
</feature>
<evidence type="ECO:0000256" key="1">
    <source>
        <dbReference type="SAM" id="MobiDB-lite"/>
    </source>
</evidence>
<accession>A0A4C1YQ22</accession>
<dbReference type="AlphaFoldDB" id="A0A4C1YQ22"/>
<keyword evidence="3" id="KW-1185">Reference proteome</keyword>
<evidence type="ECO:0000313" key="3">
    <source>
        <dbReference type="Proteomes" id="UP000299102"/>
    </source>
</evidence>
<dbReference type="Proteomes" id="UP000299102">
    <property type="component" value="Unassembled WGS sequence"/>
</dbReference>
<organism evidence="2 3">
    <name type="scientific">Eumeta variegata</name>
    <name type="common">Bagworm moth</name>
    <name type="synonym">Eumeta japonica</name>
    <dbReference type="NCBI Taxonomy" id="151549"/>
    <lineage>
        <taxon>Eukaryota</taxon>
        <taxon>Metazoa</taxon>
        <taxon>Ecdysozoa</taxon>
        <taxon>Arthropoda</taxon>
        <taxon>Hexapoda</taxon>
        <taxon>Insecta</taxon>
        <taxon>Pterygota</taxon>
        <taxon>Neoptera</taxon>
        <taxon>Endopterygota</taxon>
        <taxon>Lepidoptera</taxon>
        <taxon>Glossata</taxon>
        <taxon>Ditrysia</taxon>
        <taxon>Tineoidea</taxon>
        <taxon>Psychidae</taxon>
        <taxon>Oiketicinae</taxon>
        <taxon>Eumeta</taxon>
    </lineage>
</organism>
<name>A0A4C1YQ22_EUMVA</name>